<evidence type="ECO:0000313" key="1">
    <source>
        <dbReference type="Ensembl" id="ENSSPUP00000024230.1"/>
    </source>
</evidence>
<organism evidence="1 2">
    <name type="scientific">Sphenodon punctatus</name>
    <name type="common">Tuatara</name>
    <name type="synonym">Hatteria punctata</name>
    <dbReference type="NCBI Taxonomy" id="8508"/>
    <lineage>
        <taxon>Eukaryota</taxon>
        <taxon>Metazoa</taxon>
        <taxon>Chordata</taxon>
        <taxon>Craniata</taxon>
        <taxon>Vertebrata</taxon>
        <taxon>Euteleostomi</taxon>
        <taxon>Lepidosauria</taxon>
        <taxon>Sphenodontia</taxon>
        <taxon>Sphenodontidae</taxon>
        <taxon>Sphenodon</taxon>
    </lineage>
</organism>
<dbReference type="PANTHER" id="PTHR34921">
    <property type="entry name" value="MEIOTIC RECOMBINATION PROTEIN REC114"/>
    <property type="match status" value="1"/>
</dbReference>
<dbReference type="Ensembl" id="ENSSPUT00000025858.1">
    <property type="protein sequence ID" value="ENSSPUP00000024230.1"/>
    <property type="gene ID" value="ENSSPUG00000018575.1"/>
</dbReference>
<dbReference type="GeneTree" id="ENSGT00390000007235"/>
<dbReference type="InterPro" id="IPR029168">
    <property type="entry name" value="REC114L"/>
</dbReference>
<reference evidence="1" key="2">
    <citation type="submission" date="2025-09" db="UniProtKB">
        <authorList>
            <consortium name="Ensembl"/>
        </authorList>
    </citation>
    <scope>IDENTIFICATION</scope>
</reference>
<dbReference type="GO" id="GO:0042138">
    <property type="term" value="P:meiotic DNA double-strand break formation"/>
    <property type="evidence" value="ECO:0007669"/>
    <property type="project" value="Ensembl"/>
</dbReference>
<dbReference type="OMA" id="SISHECV"/>
<dbReference type="Pfam" id="PF15165">
    <property type="entry name" value="REC114-like"/>
    <property type="match status" value="2"/>
</dbReference>
<protein>
    <submittedName>
        <fullName evidence="1">REC114 meiotic recombination protein</fullName>
    </submittedName>
</protein>
<evidence type="ECO:0000313" key="2">
    <source>
        <dbReference type="Proteomes" id="UP000694392"/>
    </source>
</evidence>
<dbReference type="GO" id="GO:0005694">
    <property type="term" value="C:chromosome"/>
    <property type="evidence" value="ECO:0007669"/>
    <property type="project" value="Ensembl"/>
</dbReference>
<dbReference type="Proteomes" id="UP000694392">
    <property type="component" value="Unplaced"/>
</dbReference>
<gene>
    <name evidence="1" type="primary">REC114</name>
</gene>
<dbReference type="GO" id="GO:0048477">
    <property type="term" value="P:oogenesis"/>
    <property type="evidence" value="ECO:0007669"/>
    <property type="project" value="Ensembl"/>
</dbReference>
<keyword evidence="2" id="KW-1185">Reference proteome</keyword>
<dbReference type="PANTHER" id="PTHR34921:SF1">
    <property type="entry name" value="MEIOTIC RECOMBINATION PROTEIN REC114"/>
    <property type="match status" value="1"/>
</dbReference>
<accession>A0A8D0LC66</accession>
<reference evidence="1" key="1">
    <citation type="submission" date="2025-08" db="UniProtKB">
        <authorList>
            <consortium name="Ensembl"/>
        </authorList>
    </citation>
    <scope>IDENTIFICATION</scope>
</reference>
<proteinExistence type="predicted"/>
<dbReference type="GO" id="GO:0007283">
    <property type="term" value="P:spermatogenesis"/>
    <property type="evidence" value="ECO:0007669"/>
    <property type="project" value="Ensembl"/>
</dbReference>
<sequence>MAAAGDSSVLLGQEASYFQPLSPPLPSVPEAPQGTGAASTLSSIGTWQIKRYGRFVSVGAAVPASGSWKVYESNEELGYLVLTIVVSGHFFISQRRRVLEGLSLIDARKWLKIVRSADCLLFGSKSKNEHRMFRVQFAGDSKDQAMEHCCNCVQKLAEYVTVQVMDGHSQELRQGQQLADGESQVKDSEQNTSLQHKCVLTSSTFDLPLAYRQSLWSTEELGPFIRLCLLDQNFPAFVDGVEKELKRLTEG</sequence>
<dbReference type="AlphaFoldDB" id="A0A8D0LC66"/>
<name>A0A8D0LC66_SPHPU</name>